<gene>
    <name evidence="1" type="ORF">F8M41_022293</name>
</gene>
<sequence length="116" mass="13410">MTLLKLQLNPEISFMLNASNVSFTFGETITFENLRNGPTYKSNSTLPRQYKWKEFPVPMSNLNNLPVIVYYDTNSSFLSKKPELPLSLDNLLDEKPPWVKILILQKKLLHTSFTIC</sequence>
<dbReference type="EMBL" id="WTPW01000686">
    <property type="protein sequence ID" value="KAF0488386.1"/>
    <property type="molecule type" value="Genomic_DNA"/>
</dbReference>
<evidence type="ECO:0000313" key="1">
    <source>
        <dbReference type="EMBL" id="KAF0488386.1"/>
    </source>
</evidence>
<keyword evidence="2" id="KW-1185">Reference proteome</keyword>
<evidence type="ECO:0000313" key="2">
    <source>
        <dbReference type="Proteomes" id="UP000439903"/>
    </source>
</evidence>
<reference evidence="1 2" key="1">
    <citation type="journal article" date="2019" name="Environ. Microbiol.">
        <title>At the nexus of three kingdoms: the genome of the mycorrhizal fungus Gigaspora margarita provides insights into plant, endobacterial and fungal interactions.</title>
        <authorList>
            <person name="Venice F."/>
            <person name="Ghignone S."/>
            <person name="Salvioli di Fossalunga A."/>
            <person name="Amselem J."/>
            <person name="Novero M."/>
            <person name="Xianan X."/>
            <person name="Sedzielewska Toro K."/>
            <person name="Morin E."/>
            <person name="Lipzen A."/>
            <person name="Grigoriev I.V."/>
            <person name="Henrissat B."/>
            <person name="Martin F.M."/>
            <person name="Bonfante P."/>
        </authorList>
    </citation>
    <scope>NUCLEOTIDE SEQUENCE [LARGE SCALE GENOMIC DNA]</scope>
    <source>
        <strain evidence="1 2">BEG34</strain>
    </source>
</reference>
<organism evidence="1 2">
    <name type="scientific">Gigaspora margarita</name>
    <dbReference type="NCBI Taxonomy" id="4874"/>
    <lineage>
        <taxon>Eukaryota</taxon>
        <taxon>Fungi</taxon>
        <taxon>Fungi incertae sedis</taxon>
        <taxon>Mucoromycota</taxon>
        <taxon>Glomeromycotina</taxon>
        <taxon>Glomeromycetes</taxon>
        <taxon>Diversisporales</taxon>
        <taxon>Gigasporaceae</taxon>
        <taxon>Gigaspora</taxon>
    </lineage>
</organism>
<proteinExistence type="predicted"/>
<dbReference type="AlphaFoldDB" id="A0A8H4AFC1"/>
<accession>A0A8H4AFC1</accession>
<protein>
    <submittedName>
        <fullName evidence="1">Uncharacterized protein</fullName>
    </submittedName>
</protein>
<comment type="caution">
    <text evidence="1">The sequence shown here is derived from an EMBL/GenBank/DDBJ whole genome shotgun (WGS) entry which is preliminary data.</text>
</comment>
<name>A0A8H4AFC1_GIGMA</name>
<dbReference type="Proteomes" id="UP000439903">
    <property type="component" value="Unassembled WGS sequence"/>
</dbReference>